<sequence length="82" mass="9115">MAMLLGPWSTWAYGEEGNGEAAASQSSSSSTPQIITRAWLAQQTGKDQAWINAQLSKGYTLYDIYKAWQKDGANDTPIHFFR</sequence>
<name>A0ABU0KW50_9BACL</name>
<evidence type="ECO:0000313" key="2">
    <source>
        <dbReference type="Proteomes" id="UP001242811"/>
    </source>
</evidence>
<protein>
    <submittedName>
        <fullName evidence="1">Uncharacterized protein</fullName>
    </submittedName>
</protein>
<evidence type="ECO:0000313" key="1">
    <source>
        <dbReference type="EMBL" id="MDQ0493669.1"/>
    </source>
</evidence>
<comment type="caution">
    <text evidence="1">The sequence shown here is derived from an EMBL/GenBank/DDBJ whole genome shotgun (WGS) entry which is preliminary data.</text>
</comment>
<proteinExistence type="predicted"/>
<accession>A0ABU0KW50</accession>
<dbReference type="Proteomes" id="UP001242811">
    <property type="component" value="Unassembled WGS sequence"/>
</dbReference>
<gene>
    <name evidence="1" type="ORF">QOZ95_001827</name>
</gene>
<organism evidence="1 2">
    <name type="scientific">Paenibacillus brasilensis</name>
    <dbReference type="NCBI Taxonomy" id="128574"/>
    <lineage>
        <taxon>Bacteria</taxon>
        <taxon>Bacillati</taxon>
        <taxon>Bacillota</taxon>
        <taxon>Bacilli</taxon>
        <taxon>Bacillales</taxon>
        <taxon>Paenibacillaceae</taxon>
        <taxon>Paenibacillus</taxon>
    </lineage>
</organism>
<keyword evidence="2" id="KW-1185">Reference proteome</keyword>
<dbReference type="EMBL" id="JAUSWA010000008">
    <property type="protein sequence ID" value="MDQ0493669.1"/>
    <property type="molecule type" value="Genomic_DNA"/>
</dbReference>
<reference evidence="1 2" key="1">
    <citation type="submission" date="2023-07" db="EMBL/GenBank/DDBJ databases">
        <title>Genomic Encyclopedia of Type Strains, Phase IV (KMG-IV): sequencing the most valuable type-strain genomes for metagenomic binning, comparative biology and taxonomic classification.</title>
        <authorList>
            <person name="Goeker M."/>
        </authorList>
    </citation>
    <scope>NUCLEOTIDE SEQUENCE [LARGE SCALE GENOMIC DNA]</scope>
    <source>
        <strain evidence="1 2">DSM 14914</strain>
    </source>
</reference>